<dbReference type="Proteomes" id="UP001499843">
    <property type="component" value="Unassembled WGS sequence"/>
</dbReference>
<keyword evidence="3" id="KW-1185">Reference proteome</keyword>
<dbReference type="RefSeq" id="WP_344486023.1">
    <property type="nucleotide sequence ID" value="NZ_BAAAQX010000024.1"/>
</dbReference>
<comment type="caution">
    <text evidence="2">The sequence shown here is derived from an EMBL/GenBank/DDBJ whole genome shotgun (WGS) entry which is preliminary data.</text>
</comment>
<dbReference type="Pfam" id="PF13480">
    <property type="entry name" value="Acetyltransf_6"/>
    <property type="match status" value="1"/>
</dbReference>
<evidence type="ECO:0000313" key="3">
    <source>
        <dbReference type="Proteomes" id="UP001499843"/>
    </source>
</evidence>
<dbReference type="InterPro" id="IPR016181">
    <property type="entry name" value="Acyl_CoA_acyltransferase"/>
</dbReference>
<feature type="domain" description="BioF2-like acetyltransferase" evidence="1">
    <location>
        <begin position="163"/>
        <end position="299"/>
    </location>
</feature>
<dbReference type="InterPro" id="IPR038740">
    <property type="entry name" value="BioF2-like_GNAT_dom"/>
</dbReference>
<organism evidence="2 3">
    <name type="scientific">Nonomuraea monospora</name>
    <dbReference type="NCBI Taxonomy" id="568818"/>
    <lineage>
        <taxon>Bacteria</taxon>
        <taxon>Bacillati</taxon>
        <taxon>Actinomycetota</taxon>
        <taxon>Actinomycetes</taxon>
        <taxon>Streptosporangiales</taxon>
        <taxon>Streptosporangiaceae</taxon>
        <taxon>Nonomuraea</taxon>
    </lineage>
</organism>
<dbReference type="EMBL" id="BAAAQX010000024">
    <property type="protein sequence ID" value="GAA2212125.1"/>
    <property type="molecule type" value="Genomic_DNA"/>
</dbReference>
<evidence type="ECO:0000259" key="1">
    <source>
        <dbReference type="Pfam" id="PF13480"/>
    </source>
</evidence>
<evidence type="ECO:0000313" key="2">
    <source>
        <dbReference type="EMBL" id="GAA2212125.1"/>
    </source>
</evidence>
<gene>
    <name evidence="2" type="ORF">GCM10009850_075870</name>
</gene>
<dbReference type="Gene3D" id="3.40.630.30">
    <property type="match status" value="1"/>
</dbReference>
<sequence length="342" mass="37299">MNTITDPGTVCGRVFATESWQDAWLAGGVEPSAAHVRLRAGGVPVTLQLVAHSPLWRGYEGDAGLPPVWDGPVAYLSTVYAVSNPLNQVPAPETARVAAGTVTEALETAQEWGAEALVVPNLEPGPALEALPPPDALVRLDATCRLRLADGMDAYLERLATAHRGRLRRYHRRGAQAGLTYHDRDVTEAGQVLPAFARLTRQPAERHGTPPLYSEAALRALLEVPGTRLLSADLDGRPAAGLLSFEQDGCLILWAAGIDYTLLKTHFPYYFLIYEAIEAAAARGCRWVDFGRGNLEFKQRLGFQPVDLWSPVYALAPGRRAHYAERLAEMHRRIGDFLGRPG</sequence>
<protein>
    <recommendedName>
        <fullName evidence="1">BioF2-like acetyltransferase domain-containing protein</fullName>
    </recommendedName>
</protein>
<dbReference type="SUPFAM" id="SSF55729">
    <property type="entry name" value="Acyl-CoA N-acyltransferases (Nat)"/>
    <property type="match status" value="1"/>
</dbReference>
<name>A0ABP5PK86_9ACTN</name>
<proteinExistence type="predicted"/>
<accession>A0ABP5PK86</accession>
<reference evidence="3" key="1">
    <citation type="journal article" date="2019" name="Int. J. Syst. Evol. Microbiol.">
        <title>The Global Catalogue of Microorganisms (GCM) 10K type strain sequencing project: providing services to taxonomists for standard genome sequencing and annotation.</title>
        <authorList>
            <consortium name="The Broad Institute Genomics Platform"/>
            <consortium name="The Broad Institute Genome Sequencing Center for Infectious Disease"/>
            <person name="Wu L."/>
            <person name="Ma J."/>
        </authorList>
    </citation>
    <scope>NUCLEOTIDE SEQUENCE [LARGE SCALE GENOMIC DNA]</scope>
    <source>
        <strain evidence="3">JCM 16114</strain>
    </source>
</reference>